<reference evidence="1" key="1">
    <citation type="journal article" date="2023" name="Science">
        <title>Genome structures resolve the early diversification of teleost fishes.</title>
        <authorList>
            <person name="Parey E."/>
            <person name="Louis A."/>
            <person name="Montfort J."/>
            <person name="Bouchez O."/>
            <person name="Roques C."/>
            <person name="Iampietro C."/>
            <person name="Lluch J."/>
            <person name="Castinel A."/>
            <person name="Donnadieu C."/>
            <person name="Desvignes T."/>
            <person name="Floi Bucao C."/>
            <person name="Jouanno E."/>
            <person name="Wen M."/>
            <person name="Mejri S."/>
            <person name="Dirks R."/>
            <person name="Jansen H."/>
            <person name="Henkel C."/>
            <person name="Chen W.J."/>
            <person name="Zahm M."/>
            <person name="Cabau C."/>
            <person name="Klopp C."/>
            <person name="Thompson A.W."/>
            <person name="Robinson-Rechavi M."/>
            <person name="Braasch I."/>
            <person name="Lecointre G."/>
            <person name="Bobe J."/>
            <person name="Postlethwait J.H."/>
            <person name="Berthelot C."/>
            <person name="Roest Crollius H."/>
            <person name="Guiguen Y."/>
        </authorList>
    </citation>
    <scope>NUCLEOTIDE SEQUENCE</scope>
    <source>
        <strain evidence="1">NC1722</strain>
    </source>
</reference>
<sequence length="97" mass="10376">MSDAFYMVALNVPMSGELIQVRAYRSEVGTSCVAAAGCSPCSSWRRAESSTKVPTLTMTERCKTTAILGQACHREHLWDLGCQVEDPGSTSGVQTGC</sequence>
<protein>
    <submittedName>
        <fullName evidence="1">Uncharacterized protein</fullName>
    </submittedName>
</protein>
<dbReference type="AlphaFoldDB" id="A0AAD7W4Y3"/>
<accession>A0AAD7W4Y3</accession>
<dbReference type="Proteomes" id="UP001221898">
    <property type="component" value="Unassembled WGS sequence"/>
</dbReference>
<comment type="caution">
    <text evidence="1">The sequence shown here is derived from an EMBL/GenBank/DDBJ whole genome shotgun (WGS) entry which is preliminary data.</text>
</comment>
<organism evidence="1 2">
    <name type="scientific">Aldrovandia affinis</name>
    <dbReference type="NCBI Taxonomy" id="143900"/>
    <lineage>
        <taxon>Eukaryota</taxon>
        <taxon>Metazoa</taxon>
        <taxon>Chordata</taxon>
        <taxon>Craniata</taxon>
        <taxon>Vertebrata</taxon>
        <taxon>Euteleostomi</taxon>
        <taxon>Actinopterygii</taxon>
        <taxon>Neopterygii</taxon>
        <taxon>Teleostei</taxon>
        <taxon>Notacanthiformes</taxon>
        <taxon>Halosauridae</taxon>
        <taxon>Aldrovandia</taxon>
    </lineage>
</organism>
<gene>
    <name evidence="1" type="ORF">AAFF_G00219850</name>
</gene>
<evidence type="ECO:0000313" key="2">
    <source>
        <dbReference type="Proteomes" id="UP001221898"/>
    </source>
</evidence>
<keyword evidence="2" id="KW-1185">Reference proteome</keyword>
<name>A0AAD7W4Y3_9TELE</name>
<dbReference type="EMBL" id="JAINUG010000291">
    <property type="protein sequence ID" value="KAJ8383535.1"/>
    <property type="molecule type" value="Genomic_DNA"/>
</dbReference>
<evidence type="ECO:0000313" key="1">
    <source>
        <dbReference type="EMBL" id="KAJ8383535.1"/>
    </source>
</evidence>
<proteinExistence type="predicted"/>